<dbReference type="SMART" id="SM00421">
    <property type="entry name" value="HTH_LUXR"/>
    <property type="match status" value="1"/>
</dbReference>
<evidence type="ECO:0000313" key="3">
    <source>
        <dbReference type="EMBL" id="QGW83164.1"/>
    </source>
</evidence>
<feature type="domain" description="HTH luxR-type" evidence="1">
    <location>
        <begin position="425"/>
        <end position="490"/>
    </location>
</feature>
<dbReference type="Pfam" id="PF13487">
    <property type="entry name" value="HD_5"/>
    <property type="match status" value="1"/>
</dbReference>
<dbReference type="InterPro" id="IPR016032">
    <property type="entry name" value="Sig_transdc_resp-reg_C-effctor"/>
</dbReference>
<dbReference type="OrthoDB" id="9763857at2"/>
<dbReference type="RefSeq" id="WP_157614582.1">
    <property type="nucleotide sequence ID" value="NZ_CP046622.1"/>
</dbReference>
<dbReference type="GO" id="GO:0008081">
    <property type="term" value="F:phosphoric diester hydrolase activity"/>
    <property type="evidence" value="ECO:0007669"/>
    <property type="project" value="UniProtKB-ARBA"/>
</dbReference>
<gene>
    <name evidence="3" type="ORF">GOQ09_16970</name>
</gene>
<dbReference type="SUPFAM" id="SSF46894">
    <property type="entry name" value="C-terminal effector domain of the bipartite response regulators"/>
    <property type="match status" value="1"/>
</dbReference>
<dbReference type="CDD" id="cd00077">
    <property type="entry name" value="HDc"/>
    <property type="match status" value="1"/>
</dbReference>
<accession>A0A6I6HJV5</accession>
<dbReference type="InterPro" id="IPR003607">
    <property type="entry name" value="HD/PDEase_dom"/>
</dbReference>
<dbReference type="InterPro" id="IPR036388">
    <property type="entry name" value="WH-like_DNA-bd_sf"/>
</dbReference>
<evidence type="ECO:0000313" key="4">
    <source>
        <dbReference type="Proteomes" id="UP000425817"/>
    </source>
</evidence>
<dbReference type="Proteomes" id="UP000425817">
    <property type="component" value="Chromosome"/>
</dbReference>
<dbReference type="Gene3D" id="1.10.3210.10">
    <property type="entry name" value="Hypothetical protein af1432"/>
    <property type="match status" value="2"/>
</dbReference>
<dbReference type="PROSITE" id="PS50043">
    <property type="entry name" value="HTH_LUXR_2"/>
    <property type="match status" value="1"/>
</dbReference>
<dbReference type="GO" id="GO:0003677">
    <property type="term" value="F:DNA binding"/>
    <property type="evidence" value="ECO:0007669"/>
    <property type="project" value="InterPro"/>
</dbReference>
<dbReference type="PANTHER" id="PTHR45228">
    <property type="entry name" value="CYCLIC DI-GMP PHOSPHODIESTERASE TM_0186-RELATED"/>
    <property type="match status" value="1"/>
</dbReference>
<dbReference type="AlphaFoldDB" id="A0A6I6HJV5"/>
<dbReference type="PROSITE" id="PS51832">
    <property type="entry name" value="HD_GYP"/>
    <property type="match status" value="1"/>
</dbReference>
<sequence>MSDDTTIAVFDAVRALAFIGDLSMGQPTDHSLRTAYLAGLIAAQVRCDPSQVEAARHVALLRWSGCTANAQEFADFMEDDVQGRSALLASQKPRRAQQQPRSVPIPDGMLAMANIHCEIAGDIASTLGLSAGTEAALRNIFETYDGGGVPGLLQGNDVPLATYVVALASDIEIFSRLYGLDEALALARGRANSVYPGFLVEASAPHVSTWMKTMDSTPPPWTDVADQPASMLRRVGLELVGDVIDLKLPWMTGYSRRVAQLARDCSVRAGLDELSCHRTYKAGLIHGIGRASVPNAIWNAPEPLPASSLERLRLVPYWTSRAAGQIDGLALEAEIASFAFERRDGSGHFRGRSGAAMPQEGQFVAAAEQWVSLRTRRPWREAFTEAEALDRMKEEVEAGRFDQGVVDALLASVLSPASAKPVGAAARSEQPLSERELEVLRCISRGDNTKQVARALGISPRTVRTHVERLFLKLECSTRAAATLKAATRGLI</sequence>
<evidence type="ECO:0000259" key="1">
    <source>
        <dbReference type="PROSITE" id="PS50043"/>
    </source>
</evidence>
<dbReference type="Gene3D" id="1.10.10.10">
    <property type="entry name" value="Winged helix-like DNA-binding domain superfamily/Winged helix DNA-binding domain"/>
    <property type="match status" value="1"/>
</dbReference>
<proteinExistence type="predicted"/>
<dbReference type="Pfam" id="PF00196">
    <property type="entry name" value="GerE"/>
    <property type="match status" value="1"/>
</dbReference>
<dbReference type="InterPro" id="IPR052020">
    <property type="entry name" value="Cyclic_di-GMP/3'3'-cGAMP_PDE"/>
</dbReference>
<protein>
    <submittedName>
        <fullName evidence="3">LuxR family transcriptional regulator</fullName>
    </submittedName>
</protein>
<name>A0A6I6HJV5_VARPD</name>
<organism evidence="3 4">
    <name type="scientific">Variovorax paradoxus</name>
    <dbReference type="NCBI Taxonomy" id="34073"/>
    <lineage>
        <taxon>Bacteria</taxon>
        <taxon>Pseudomonadati</taxon>
        <taxon>Pseudomonadota</taxon>
        <taxon>Betaproteobacteria</taxon>
        <taxon>Burkholderiales</taxon>
        <taxon>Comamonadaceae</taxon>
        <taxon>Variovorax</taxon>
    </lineage>
</organism>
<dbReference type="PRINTS" id="PR00038">
    <property type="entry name" value="HTHLUXR"/>
</dbReference>
<evidence type="ECO:0000259" key="2">
    <source>
        <dbReference type="PROSITE" id="PS51832"/>
    </source>
</evidence>
<dbReference type="GO" id="GO:0006355">
    <property type="term" value="P:regulation of DNA-templated transcription"/>
    <property type="evidence" value="ECO:0007669"/>
    <property type="project" value="InterPro"/>
</dbReference>
<dbReference type="InterPro" id="IPR037522">
    <property type="entry name" value="HD_GYP_dom"/>
</dbReference>
<dbReference type="PROSITE" id="PS00622">
    <property type="entry name" value="HTH_LUXR_1"/>
    <property type="match status" value="1"/>
</dbReference>
<dbReference type="InterPro" id="IPR000792">
    <property type="entry name" value="Tscrpt_reg_LuxR_C"/>
</dbReference>
<dbReference type="SUPFAM" id="SSF109604">
    <property type="entry name" value="HD-domain/PDEase-like"/>
    <property type="match status" value="1"/>
</dbReference>
<dbReference type="EMBL" id="CP046622">
    <property type="protein sequence ID" value="QGW83164.1"/>
    <property type="molecule type" value="Genomic_DNA"/>
</dbReference>
<feature type="domain" description="HD-GYP" evidence="2">
    <location>
        <begin position="229"/>
        <end position="425"/>
    </location>
</feature>
<reference evidence="3 4" key="1">
    <citation type="submission" date="2019-12" db="EMBL/GenBank/DDBJ databases">
        <title>Hybrid Genome Assemblies of two High G+C Isolates from Undergraduate Microbiology Courses.</title>
        <authorList>
            <person name="Ne Ville C.J."/>
            <person name="Enright D."/>
            <person name="Hernandez I."/>
            <person name="Dodsworth J."/>
            <person name="Orwin P.M."/>
        </authorList>
    </citation>
    <scope>NUCLEOTIDE SEQUENCE [LARGE SCALE GENOMIC DNA]</scope>
    <source>
        <strain evidence="3 4">CSUSB</strain>
    </source>
</reference>
<dbReference type="CDD" id="cd06170">
    <property type="entry name" value="LuxR_C_like"/>
    <property type="match status" value="1"/>
</dbReference>